<comment type="caution">
    <text evidence="2">The sequence shown here is derived from an EMBL/GenBank/DDBJ whole genome shotgun (WGS) entry which is preliminary data.</text>
</comment>
<proteinExistence type="predicted"/>
<feature type="compositionally biased region" description="Acidic residues" evidence="1">
    <location>
        <begin position="366"/>
        <end position="375"/>
    </location>
</feature>
<feature type="compositionally biased region" description="Acidic residues" evidence="1">
    <location>
        <begin position="297"/>
        <end position="316"/>
    </location>
</feature>
<feature type="compositionally biased region" description="Low complexity" evidence="1">
    <location>
        <begin position="207"/>
        <end position="231"/>
    </location>
</feature>
<sequence length="694" mass="77654">MATTIEQQVALDEALVPSAQRSPFFGAFLVTADVPKIYMQEFWATAKVHQHAIRLKMDTKKHILDLESFREMLHISPRVLGQSFSELPFEEEILEFLRFFGHSAQIKTLTDVNVNKLYQPWRSFATVINNCLTGKSTGFDSLRDDILFFTIKVVSRHQNTQQYGVILPIELTTEDIKNTTAYKEYYACATREAAPKPKASARKKKGGSAASTTPSTPIATPTPTTTVVAAPRLSAAAKGKQPARARSPTEPSDVERTKAKQLKIVLRRSRHEMHISQQGGSGTDEGTGSKPGVPDVPSDDSEEELSWNSSDDEDVDTQTQGRDESEGKKTDESGDDDDDQEEAEKVNDDDDNEEEVPKIDEHETTESDEGDNEATESDRVSLRIGEEERMHEEEEADELYRDVDINQERGLQVSQETEDSHVILTLTQSDAQQESSSTSSFMTNLLNPSIDPGMESIFTTGSTTITPIPSPQSTMTPSIISTFTTASQLPTPPTQIPSLDLQSLPTFTSVFRFEDRVKLLEVNFSNLPGIVNQYMHQQISEAIREAVQTQTDQLQDSIQRENDEFLKNIDDNMKKIIKEQVKTQVKAQVTRILPRIEESVNAQLEAEVLTRSSHSSRTLYDVAADLSEMELKNIIIDKMEGNKSIQRSDEQRNLYKALVEAYDADKTILDTYGESTILKRRREDDDQEGPSAGS</sequence>
<gene>
    <name evidence="2" type="ORF">Tci_646423</name>
</gene>
<accession>A0A699K3Z6</accession>
<evidence type="ECO:0000313" key="2">
    <source>
        <dbReference type="EMBL" id="GFA74451.1"/>
    </source>
</evidence>
<feature type="compositionally biased region" description="Basic and acidic residues" evidence="1">
    <location>
        <begin position="321"/>
        <end position="332"/>
    </location>
</feature>
<feature type="compositionally biased region" description="Acidic residues" evidence="1">
    <location>
        <begin position="333"/>
        <end position="354"/>
    </location>
</feature>
<protein>
    <submittedName>
        <fullName evidence="2">Uncharacterized protein</fullName>
    </submittedName>
</protein>
<dbReference type="EMBL" id="BKCJ010479759">
    <property type="protein sequence ID" value="GFA74451.1"/>
    <property type="molecule type" value="Genomic_DNA"/>
</dbReference>
<feature type="compositionally biased region" description="Basic residues" evidence="1">
    <location>
        <begin position="259"/>
        <end position="271"/>
    </location>
</feature>
<reference evidence="2" key="1">
    <citation type="journal article" date="2019" name="Sci. Rep.">
        <title>Draft genome of Tanacetum cinerariifolium, the natural source of mosquito coil.</title>
        <authorList>
            <person name="Yamashiro T."/>
            <person name="Shiraishi A."/>
            <person name="Satake H."/>
            <person name="Nakayama K."/>
        </authorList>
    </citation>
    <scope>NUCLEOTIDE SEQUENCE</scope>
</reference>
<evidence type="ECO:0000256" key="1">
    <source>
        <dbReference type="SAM" id="MobiDB-lite"/>
    </source>
</evidence>
<feature type="region of interest" description="Disordered" evidence="1">
    <location>
        <begin position="193"/>
        <end position="403"/>
    </location>
</feature>
<feature type="non-terminal residue" evidence="2">
    <location>
        <position position="694"/>
    </location>
</feature>
<feature type="compositionally biased region" description="Basic and acidic residues" evidence="1">
    <location>
        <begin position="355"/>
        <end position="365"/>
    </location>
</feature>
<dbReference type="AlphaFoldDB" id="A0A699K3Z6"/>
<organism evidence="2">
    <name type="scientific">Tanacetum cinerariifolium</name>
    <name type="common">Dalmatian daisy</name>
    <name type="synonym">Chrysanthemum cinerariifolium</name>
    <dbReference type="NCBI Taxonomy" id="118510"/>
    <lineage>
        <taxon>Eukaryota</taxon>
        <taxon>Viridiplantae</taxon>
        <taxon>Streptophyta</taxon>
        <taxon>Embryophyta</taxon>
        <taxon>Tracheophyta</taxon>
        <taxon>Spermatophyta</taxon>
        <taxon>Magnoliopsida</taxon>
        <taxon>eudicotyledons</taxon>
        <taxon>Gunneridae</taxon>
        <taxon>Pentapetalae</taxon>
        <taxon>asterids</taxon>
        <taxon>campanulids</taxon>
        <taxon>Asterales</taxon>
        <taxon>Asteraceae</taxon>
        <taxon>Asteroideae</taxon>
        <taxon>Anthemideae</taxon>
        <taxon>Anthemidinae</taxon>
        <taxon>Tanacetum</taxon>
    </lineage>
</organism>
<feature type="compositionally biased region" description="Basic and acidic residues" evidence="1">
    <location>
        <begin position="376"/>
        <end position="403"/>
    </location>
</feature>
<name>A0A699K3Z6_TANCI</name>